<reference evidence="7 8" key="1">
    <citation type="submission" date="2024-04" db="EMBL/GenBank/DDBJ databases">
        <title>Phyllosticta paracitricarpa is synonymous to the EU quarantine fungus P. citricarpa based on phylogenomic analyses.</title>
        <authorList>
            <consortium name="Lawrence Berkeley National Laboratory"/>
            <person name="Van Ingen-Buijs V.A."/>
            <person name="Van Westerhoven A.C."/>
            <person name="Haridas S."/>
            <person name="Skiadas P."/>
            <person name="Martin F."/>
            <person name="Groenewald J.Z."/>
            <person name="Crous P.W."/>
            <person name="Seidl M.F."/>
        </authorList>
    </citation>
    <scope>NUCLEOTIDE SEQUENCE [LARGE SCALE GENOMIC DNA]</scope>
    <source>
        <strain evidence="7 8">CBS 123371</strain>
    </source>
</reference>
<evidence type="ECO:0000313" key="8">
    <source>
        <dbReference type="Proteomes" id="UP001363622"/>
    </source>
</evidence>
<evidence type="ECO:0000256" key="4">
    <source>
        <dbReference type="ARBA" id="ARBA00023136"/>
    </source>
</evidence>
<feature type="transmembrane region" description="Helical" evidence="6">
    <location>
        <begin position="87"/>
        <end position="110"/>
    </location>
</feature>
<sequence length="330" mass="35000">MLTSGFTNAPVSKFLVFYVVASALVASITDSQYLLWIQVVPHLWGHGQFWRVLTWQFCYANSTEVLFAAMTFYHLRVIERLWGSRKFASFLLSTLPYTTLLPPLLLALIVRPLTFNHANYLPGGLTPTLFALLAQYHAAIPQQYKYRLAAASSSTRNSTTVANNGASGTSSADGSAAAASSSPPSLSDASLILSNKSWHYLLAIQLALSAVPGSLLAAAVGWAIGAAWRNEALPLPPSNWRLPGWVVGEQTKTDGPGSAAAAAAAAAAAGAGGSRREFESLRERMERERERGSATGREMGAGSAGEGGEARRREGTLGGLLAGQFGGAER</sequence>
<dbReference type="EMBL" id="JBBPHU010000004">
    <property type="protein sequence ID" value="KAK7518672.1"/>
    <property type="molecule type" value="Genomic_DNA"/>
</dbReference>
<evidence type="ECO:0000256" key="1">
    <source>
        <dbReference type="ARBA" id="ARBA00004141"/>
    </source>
</evidence>
<feature type="transmembrane region" description="Helical" evidence="6">
    <location>
        <begin position="200"/>
        <end position="228"/>
    </location>
</feature>
<dbReference type="SUPFAM" id="SSF144091">
    <property type="entry name" value="Rhomboid-like"/>
    <property type="match status" value="1"/>
</dbReference>
<evidence type="ECO:0000256" key="3">
    <source>
        <dbReference type="ARBA" id="ARBA00022989"/>
    </source>
</evidence>
<dbReference type="SMART" id="SM01160">
    <property type="entry name" value="DUF1751"/>
    <property type="match status" value="1"/>
</dbReference>
<dbReference type="PANTHER" id="PTHR43066">
    <property type="entry name" value="RHOMBOID-RELATED PROTEIN"/>
    <property type="match status" value="1"/>
</dbReference>
<proteinExistence type="predicted"/>
<feature type="compositionally biased region" description="Gly residues" evidence="5">
    <location>
        <begin position="316"/>
        <end position="330"/>
    </location>
</feature>
<dbReference type="Proteomes" id="UP001363622">
    <property type="component" value="Unassembled WGS sequence"/>
</dbReference>
<keyword evidence="2 6" id="KW-0812">Transmembrane</keyword>
<keyword evidence="3 6" id="KW-1133">Transmembrane helix</keyword>
<keyword evidence="4 6" id="KW-0472">Membrane</keyword>
<evidence type="ECO:0000256" key="6">
    <source>
        <dbReference type="SAM" id="Phobius"/>
    </source>
</evidence>
<keyword evidence="8" id="KW-1185">Reference proteome</keyword>
<accession>A0ABR1KS45</accession>
<feature type="region of interest" description="Disordered" evidence="5">
    <location>
        <begin position="271"/>
        <end position="330"/>
    </location>
</feature>
<feature type="transmembrane region" description="Helical" evidence="6">
    <location>
        <begin position="57"/>
        <end position="75"/>
    </location>
</feature>
<evidence type="ECO:0000256" key="5">
    <source>
        <dbReference type="SAM" id="MobiDB-lite"/>
    </source>
</evidence>
<comment type="caution">
    <text evidence="7">The sequence shown here is derived from an EMBL/GenBank/DDBJ whole genome shotgun (WGS) entry which is preliminary data.</text>
</comment>
<evidence type="ECO:0008006" key="9">
    <source>
        <dbReference type="Google" id="ProtNLM"/>
    </source>
</evidence>
<evidence type="ECO:0000256" key="2">
    <source>
        <dbReference type="ARBA" id="ARBA00022692"/>
    </source>
</evidence>
<dbReference type="InterPro" id="IPR035952">
    <property type="entry name" value="Rhomboid-like_sf"/>
</dbReference>
<comment type="subcellular location">
    <subcellularLocation>
        <location evidence="1">Membrane</location>
        <topology evidence="1">Multi-pass membrane protein</topology>
    </subcellularLocation>
</comment>
<evidence type="ECO:0000313" key="7">
    <source>
        <dbReference type="EMBL" id="KAK7518672.1"/>
    </source>
</evidence>
<feature type="region of interest" description="Disordered" evidence="5">
    <location>
        <begin position="157"/>
        <end position="179"/>
    </location>
</feature>
<feature type="transmembrane region" description="Helical" evidence="6">
    <location>
        <begin position="15"/>
        <end position="36"/>
    </location>
</feature>
<protein>
    <recommendedName>
        <fullName evidence="9">UBA domain-containing protein Ucp14</fullName>
    </recommendedName>
</protein>
<name>A0ABR1KS45_9PEZI</name>
<dbReference type="PANTHER" id="PTHR43066:SF21">
    <property type="entry name" value="UBIQUITIN-ASSOCIATED DOMAIN-CONTAINING PROTEIN 2"/>
    <property type="match status" value="1"/>
</dbReference>
<gene>
    <name evidence="7" type="ORF">IWZ03DRAFT_153712</name>
</gene>
<organism evidence="7 8">
    <name type="scientific">Phyllosticta citriasiana</name>
    <dbReference type="NCBI Taxonomy" id="595635"/>
    <lineage>
        <taxon>Eukaryota</taxon>
        <taxon>Fungi</taxon>
        <taxon>Dikarya</taxon>
        <taxon>Ascomycota</taxon>
        <taxon>Pezizomycotina</taxon>
        <taxon>Dothideomycetes</taxon>
        <taxon>Dothideomycetes incertae sedis</taxon>
        <taxon>Botryosphaeriales</taxon>
        <taxon>Phyllostictaceae</taxon>
        <taxon>Phyllosticta</taxon>
    </lineage>
</organism>
<feature type="compositionally biased region" description="Basic and acidic residues" evidence="5">
    <location>
        <begin position="274"/>
        <end position="292"/>
    </location>
</feature>